<feature type="transmembrane region" description="Helical" evidence="1">
    <location>
        <begin position="47"/>
        <end position="65"/>
    </location>
</feature>
<name>A0ABY5MXB9_9SPHN</name>
<feature type="transmembrane region" description="Helical" evidence="1">
    <location>
        <begin position="203"/>
        <end position="223"/>
    </location>
</feature>
<feature type="transmembrane region" description="Helical" evidence="1">
    <location>
        <begin position="163"/>
        <end position="182"/>
    </location>
</feature>
<keyword evidence="3" id="KW-1185">Reference proteome</keyword>
<evidence type="ECO:0000313" key="2">
    <source>
        <dbReference type="EMBL" id="UUR08415.1"/>
    </source>
</evidence>
<feature type="transmembrane region" description="Helical" evidence="1">
    <location>
        <begin position="138"/>
        <end position="157"/>
    </location>
</feature>
<gene>
    <name evidence="2" type="ORF">M1K48_01855</name>
</gene>
<reference evidence="2 3" key="1">
    <citation type="submission" date="2022-05" db="EMBL/GenBank/DDBJ databases">
        <title>S8-45 Sphingomonas ultraviolaceadurans.</title>
        <authorList>
            <person name="Liu Y."/>
        </authorList>
    </citation>
    <scope>NUCLEOTIDE SEQUENCE [LARGE SCALE GENOMIC DNA]</scope>
    <source>
        <strain evidence="2 3">S8-45</strain>
    </source>
</reference>
<keyword evidence="1" id="KW-1133">Transmembrane helix</keyword>
<protein>
    <recommendedName>
        <fullName evidence="4">Prenyltransferase</fullName>
    </recommendedName>
</protein>
<feature type="transmembrane region" description="Helical" evidence="1">
    <location>
        <begin position="86"/>
        <end position="107"/>
    </location>
</feature>
<organism evidence="2 3">
    <name type="scientific">Sphingomonas glaciei</name>
    <dbReference type="NCBI Taxonomy" id="2938948"/>
    <lineage>
        <taxon>Bacteria</taxon>
        <taxon>Pseudomonadati</taxon>
        <taxon>Pseudomonadota</taxon>
        <taxon>Alphaproteobacteria</taxon>
        <taxon>Sphingomonadales</taxon>
        <taxon>Sphingomonadaceae</taxon>
        <taxon>Sphingomonas</taxon>
    </lineage>
</organism>
<keyword evidence="1" id="KW-0472">Membrane</keyword>
<sequence>MPGGYFLLSRVKGAQDLIYLIATSFLPAWWMLVRLGGQGMIEATTNFVLGYLAFIAVYELGYLANDLFDARRPGGRKRWSGASGTAFVTAFIILRVGVWTLIGWATGWILDPVWLAATACLAVVFALHNLIEATAPRSATFVQLGLLRFIVPIIGALEPARLPLAMLVALLLYVYLRWLAYLDSKDLLRIADRRQPRFALVQMLLLGPIVALITLIAATTLPLEIWSLLTLLYLSRQALDERRSRA</sequence>
<keyword evidence="1" id="KW-0812">Transmembrane</keyword>
<dbReference type="Proteomes" id="UP000831921">
    <property type="component" value="Chromosome"/>
</dbReference>
<accession>A0ABY5MXB9</accession>
<feature type="transmembrane region" description="Helical" evidence="1">
    <location>
        <begin position="17"/>
        <end position="35"/>
    </location>
</feature>
<dbReference type="EMBL" id="CP097253">
    <property type="protein sequence ID" value="UUR08415.1"/>
    <property type="molecule type" value="Genomic_DNA"/>
</dbReference>
<feature type="transmembrane region" description="Helical" evidence="1">
    <location>
        <begin position="113"/>
        <end position="131"/>
    </location>
</feature>
<evidence type="ECO:0000256" key="1">
    <source>
        <dbReference type="SAM" id="Phobius"/>
    </source>
</evidence>
<evidence type="ECO:0000313" key="3">
    <source>
        <dbReference type="Proteomes" id="UP000831921"/>
    </source>
</evidence>
<dbReference type="RefSeq" id="WP_249504192.1">
    <property type="nucleotide sequence ID" value="NZ_CP097253.1"/>
</dbReference>
<proteinExistence type="predicted"/>
<evidence type="ECO:0008006" key="4">
    <source>
        <dbReference type="Google" id="ProtNLM"/>
    </source>
</evidence>